<protein>
    <submittedName>
        <fullName evidence="11">Response regulator</fullName>
    </submittedName>
</protein>
<dbReference type="EMBL" id="WMIB01000036">
    <property type="protein sequence ID" value="MTH55689.1"/>
    <property type="molecule type" value="Genomic_DNA"/>
</dbReference>
<evidence type="ECO:0000256" key="1">
    <source>
        <dbReference type="ARBA" id="ARBA00004496"/>
    </source>
</evidence>
<keyword evidence="7" id="KW-0010">Activator</keyword>
<keyword evidence="4" id="KW-0902">Two-component regulatory system</keyword>
<dbReference type="InterPro" id="IPR011006">
    <property type="entry name" value="CheY-like_superfamily"/>
</dbReference>
<dbReference type="Pfam" id="PF20714">
    <property type="entry name" value="HTH_64"/>
    <property type="match status" value="1"/>
</dbReference>
<feature type="modified residue" description="4-aspartylphosphate" evidence="9">
    <location>
        <position position="54"/>
    </location>
</feature>
<evidence type="ECO:0000256" key="5">
    <source>
        <dbReference type="ARBA" id="ARBA00023015"/>
    </source>
</evidence>
<name>A0A7X2S8R3_9BACI</name>
<comment type="caution">
    <text evidence="11">The sequence shown here is derived from an EMBL/GenBank/DDBJ whole genome shotgun (WGS) entry which is preliminary data.</text>
</comment>
<evidence type="ECO:0000313" key="12">
    <source>
        <dbReference type="Proteomes" id="UP000434639"/>
    </source>
</evidence>
<dbReference type="InterPro" id="IPR001789">
    <property type="entry name" value="Sig_transdc_resp-reg_receiver"/>
</dbReference>
<keyword evidence="12" id="KW-1185">Reference proteome</keyword>
<keyword evidence="6" id="KW-0238">DNA-binding</keyword>
<feature type="domain" description="Response regulatory" evidence="10">
    <location>
        <begin position="3"/>
        <end position="119"/>
    </location>
</feature>
<dbReference type="GO" id="GO:0003700">
    <property type="term" value="F:DNA-binding transcription factor activity"/>
    <property type="evidence" value="ECO:0007669"/>
    <property type="project" value="InterPro"/>
</dbReference>
<keyword evidence="5" id="KW-0805">Transcription regulation</keyword>
<dbReference type="InterPro" id="IPR051271">
    <property type="entry name" value="2C-system_Tx_regulators"/>
</dbReference>
<evidence type="ECO:0000256" key="7">
    <source>
        <dbReference type="ARBA" id="ARBA00023159"/>
    </source>
</evidence>
<keyword evidence="8" id="KW-0804">Transcription</keyword>
<dbReference type="InterPro" id="IPR024187">
    <property type="entry name" value="Sig_transdc_resp-reg_cit/mal"/>
</dbReference>
<evidence type="ECO:0000256" key="6">
    <source>
        <dbReference type="ARBA" id="ARBA00023125"/>
    </source>
</evidence>
<sequence>MYKAVIAEDDFRVAQIHEQFLEKAGGFTLAGKSANGRETMELLEKEKPDLLLLDVYLPDGMGTELLPEIRRAFPGTDIIMITAAADKPLIHKALSYGAIHFLIKPITLEKFKEALQRFKDRRQKMASPEISQPFLDSLFTPAVSKPSKMPNELPSGVDSLTLERVKNQLIEADAGITAEEMGREMGASRTTARRYLEYLVSVQEARTKIEYGTVGRPERQYYSVQSV</sequence>
<dbReference type="GO" id="GO:0003677">
    <property type="term" value="F:DNA binding"/>
    <property type="evidence" value="ECO:0007669"/>
    <property type="project" value="UniProtKB-KW"/>
</dbReference>
<dbReference type="OrthoDB" id="9759232at2"/>
<organism evidence="11 12">
    <name type="scientific">Metabacillus mangrovi</name>
    <dbReference type="NCBI Taxonomy" id="1491830"/>
    <lineage>
        <taxon>Bacteria</taxon>
        <taxon>Bacillati</taxon>
        <taxon>Bacillota</taxon>
        <taxon>Bacilli</taxon>
        <taxon>Bacillales</taxon>
        <taxon>Bacillaceae</taxon>
        <taxon>Metabacillus</taxon>
    </lineage>
</organism>
<dbReference type="PIRSF" id="PIRSF006171">
    <property type="entry name" value="RR_citrat_malat"/>
    <property type="match status" value="1"/>
</dbReference>
<keyword evidence="2" id="KW-0963">Cytoplasm</keyword>
<dbReference type="GO" id="GO:0005737">
    <property type="term" value="C:cytoplasm"/>
    <property type="evidence" value="ECO:0007669"/>
    <property type="project" value="UniProtKB-SubCell"/>
</dbReference>
<evidence type="ECO:0000259" key="10">
    <source>
        <dbReference type="PROSITE" id="PS50110"/>
    </source>
</evidence>
<reference evidence="11 12" key="1">
    <citation type="journal article" date="2017" name="Int. J. Syst. Evol. Microbiol.">
        <title>Bacillus mangrovi sp. nov., isolated from a sediment sample from a mangrove forest.</title>
        <authorList>
            <person name="Gupta V."/>
            <person name="Singh P.K."/>
            <person name="Korpole S."/>
            <person name="Tanuku N.R.S."/>
            <person name="Pinnaka A.K."/>
        </authorList>
    </citation>
    <scope>NUCLEOTIDE SEQUENCE [LARGE SCALE GENOMIC DNA]</scope>
    <source>
        <strain evidence="11 12">KCTC 33872</strain>
    </source>
</reference>
<keyword evidence="3 9" id="KW-0597">Phosphoprotein</keyword>
<accession>A0A7X2S8R3</accession>
<dbReference type="AlphaFoldDB" id="A0A7X2S8R3"/>
<dbReference type="PANTHER" id="PTHR45526:SF6">
    <property type="entry name" value="TRANSCRIPTIONAL REGULATORY PROTEIN CITT"/>
    <property type="match status" value="1"/>
</dbReference>
<dbReference type="GO" id="GO:0000156">
    <property type="term" value="F:phosphorelay response regulator activity"/>
    <property type="evidence" value="ECO:0007669"/>
    <property type="project" value="TreeGrafter"/>
</dbReference>
<dbReference type="RefSeq" id="WP_155114187.1">
    <property type="nucleotide sequence ID" value="NZ_WMIB01000036.1"/>
</dbReference>
<dbReference type="PANTHER" id="PTHR45526">
    <property type="entry name" value="TRANSCRIPTIONAL REGULATORY PROTEIN DPIA"/>
    <property type="match status" value="1"/>
</dbReference>
<dbReference type="InterPro" id="IPR048714">
    <property type="entry name" value="DpiA-like_HTH"/>
</dbReference>
<comment type="subcellular location">
    <subcellularLocation>
        <location evidence="1">Cytoplasm</location>
    </subcellularLocation>
</comment>
<dbReference type="Gene3D" id="3.40.50.2300">
    <property type="match status" value="1"/>
</dbReference>
<gene>
    <name evidence="11" type="ORF">GKZ89_20035</name>
</gene>
<evidence type="ECO:0000256" key="3">
    <source>
        <dbReference type="ARBA" id="ARBA00022553"/>
    </source>
</evidence>
<dbReference type="CDD" id="cd19925">
    <property type="entry name" value="REC_citrate_TCS"/>
    <property type="match status" value="1"/>
</dbReference>
<evidence type="ECO:0000256" key="4">
    <source>
        <dbReference type="ARBA" id="ARBA00023012"/>
    </source>
</evidence>
<dbReference type="Pfam" id="PF00072">
    <property type="entry name" value="Response_reg"/>
    <property type="match status" value="1"/>
</dbReference>
<dbReference type="PROSITE" id="PS50110">
    <property type="entry name" value="RESPONSE_REGULATORY"/>
    <property type="match status" value="1"/>
</dbReference>
<dbReference type="SUPFAM" id="SSF52172">
    <property type="entry name" value="CheY-like"/>
    <property type="match status" value="1"/>
</dbReference>
<dbReference type="SMART" id="SM00448">
    <property type="entry name" value="REC"/>
    <property type="match status" value="1"/>
</dbReference>
<evidence type="ECO:0000313" key="11">
    <source>
        <dbReference type="EMBL" id="MTH55689.1"/>
    </source>
</evidence>
<evidence type="ECO:0000256" key="2">
    <source>
        <dbReference type="ARBA" id="ARBA00022490"/>
    </source>
</evidence>
<dbReference type="Proteomes" id="UP000434639">
    <property type="component" value="Unassembled WGS sequence"/>
</dbReference>
<evidence type="ECO:0000256" key="9">
    <source>
        <dbReference type="PROSITE-ProRule" id="PRU00169"/>
    </source>
</evidence>
<evidence type="ECO:0000256" key="8">
    <source>
        <dbReference type="ARBA" id="ARBA00023163"/>
    </source>
</evidence>
<proteinExistence type="predicted"/>